<reference evidence="1" key="1">
    <citation type="submission" date="2020-05" db="EMBL/GenBank/DDBJ databases">
        <authorList>
            <person name="Chiriac C."/>
            <person name="Salcher M."/>
            <person name="Ghai R."/>
            <person name="Kavagutti S V."/>
        </authorList>
    </citation>
    <scope>NUCLEOTIDE SEQUENCE</scope>
</reference>
<dbReference type="EMBL" id="LR798451">
    <property type="protein sequence ID" value="CAB5238320.1"/>
    <property type="molecule type" value="Genomic_DNA"/>
</dbReference>
<protein>
    <submittedName>
        <fullName evidence="1">Uncharacterized protein</fullName>
    </submittedName>
</protein>
<accession>A0A6J7XM67</accession>
<name>A0A6J7XM67_9CAUD</name>
<organism evidence="1">
    <name type="scientific">uncultured Caudovirales phage</name>
    <dbReference type="NCBI Taxonomy" id="2100421"/>
    <lineage>
        <taxon>Viruses</taxon>
        <taxon>Duplodnaviria</taxon>
        <taxon>Heunggongvirae</taxon>
        <taxon>Uroviricota</taxon>
        <taxon>Caudoviricetes</taxon>
        <taxon>Peduoviridae</taxon>
        <taxon>Maltschvirus</taxon>
        <taxon>Maltschvirus maltsch</taxon>
    </lineage>
</organism>
<gene>
    <name evidence="1" type="ORF">UFOVP144_42</name>
</gene>
<sequence>MYLRDIMNEWKESDICQLLGISRSELKAFREEAQEGKHWRLKPGNGLKFMWPIMWNEEGVKFLKEKAGIVDSLVDELKDQVEQAREVFGIVKLKFKNPHIILCTIQYDKVNKDVNVLVRDSKNFVVGMKVPLRSDGQKWVASKHPRFGGKW</sequence>
<evidence type="ECO:0000313" key="1">
    <source>
        <dbReference type="EMBL" id="CAB5238320.1"/>
    </source>
</evidence>
<proteinExistence type="predicted"/>